<proteinExistence type="predicted"/>
<sequence length="43" mass="4573">LIALLELANAESVLQNNNLGYDKAARAILVRLRSAATDPALLP</sequence>
<protein>
    <submittedName>
        <fullName evidence="1">TetR/AcrR family transcriptional regulator</fullName>
    </submittedName>
</protein>
<name>A0A6G3XC40_9ACTN</name>
<feature type="non-terminal residue" evidence="1">
    <location>
        <position position="1"/>
    </location>
</feature>
<comment type="caution">
    <text evidence="1">The sequence shown here is derived from an EMBL/GenBank/DDBJ whole genome shotgun (WGS) entry which is preliminary data.</text>
</comment>
<organism evidence="1">
    <name type="scientific">Streptomyces sp. SID7499</name>
    <dbReference type="NCBI Taxonomy" id="2706086"/>
    <lineage>
        <taxon>Bacteria</taxon>
        <taxon>Bacillati</taxon>
        <taxon>Actinomycetota</taxon>
        <taxon>Actinomycetes</taxon>
        <taxon>Kitasatosporales</taxon>
        <taxon>Streptomycetaceae</taxon>
        <taxon>Streptomyces</taxon>
    </lineage>
</organism>
<evidence type="ECO:0000313" key="1">
    <source>
        <dbReference type="EMBL" id="NEE15233.1"/>
    </source>
</evidence>
<reference evidence="1" key="1">
    <citation type="submission" date="2020-01" db="EMBL/GenBank/DDBJ databases">
        <title>Insect and environment-associated Actinomycetes.</title>
        <authorList>
            <person name="Currrie C."/>
            <person name="Chevrette M."/>
            <person name="Carlson C."/>
            <person name="Stubbendieck R."/>
            <person name="Wendt-Pienkowski E."/>
        </authorList>
    </citation>
    <scope>NUCLEOTIDE SEQUENCE</scope>
    <source>
        <strain evidence="1">SID7499</strain>
    </source>
</reference>
<dbReference type="AlphaFoldDB" id="A0A6G3XC40"/>
<accession>A0A6G3XC40</accession>
<dbReference type="EMBL" id="JAAGMN010005499">
    <property type="protein sequence ID" value="NEE15233.1"/>
    <property type="molecule type" value="Genomic_DNA"/>
</dbReference>
<gene>
    <name evidence="1" type="ORF">G3M58_53330</name>
</gene>